<reference key="2">
    <citation type="journal article" date="2011" name="Extremophiles">
        <title>Genomic analyses of Acidianus hospitalis W1 a host for studying crenarchaeal virus and plasmid life cycles.</title>
        <authorList>
            <person name="You X.Y."/>
            <person name="Liu C."/>
            <person name="Wang S.Y."/>
            <person name="Jiang C.Y."/>
            <person name="Shah S.A."/>
            <person name="Prangishvili D."/>
            <person name="Liu S.J."/>
            <person name="Garrett R.A."/>
        </authorList>
    </citation>
    <scope>NUCLEOTIDE SEQUENCE</scope>
    <source>
        <strain>W1</strain>
    </source>
</reference>
<accession>F4B5Y4</accession>
<proteinExistence type="predicted"/>
<evidence type="ECO:0000313" key="2">
    <source>
        <dbReference type="Proteomes" id="UP000008458"/>
    </source>
</evidence>
<organism evidence="1 2">
    <name type="scientific">Acidianus hospitalis (strain W1)</name>
    <dbReference type="NCBI Taxonomy" id="933801"/>
    <lineage>
        <taxon>Archaea</taxon>
        <taxon>Thermoproteota</taxon>
        <taxon>Thermoprotei</taxon>
        <taxon>Sulfolobales</taxon>
        <taxon>Sulfolobaceae</taxon>
        <taxon>Acidianus</taxon>
    </lineage>
</organism>
<reference evidence="1 2" key="1">
    <citation type="journal article" date="2011" name="Extremophiles">
        <title>Genomic analysis of Acidianus hospitalis W1 a host for studying crenarchaeal virus and plasmid life cycles.</title>
        <authorList>
            <person name="You X.Y."/>
            <person name="Liu C."/>
            <person name="Wang S.Y."/>
            <person name="Jiang C.Y."/>
            <person name="Shah S.A."/>
            <person name="Prangishvili D."/>
            <person name="She Q."/>
            <person name="Liu S.J."/>
            <person name="Garrett R.A."/>
        </authorList>
    </citation>
    <scope>NUCLEOTIDE SEQUENCE [LARGE SCALE GENOMIC DNA]</scope>
    <source>
        <strain evidence="1 2">W1</strain>
    </source>
</reference>
<name>F4B5Y4_ACIHW</name>
<dbReference type="HOGENOM" id="CLU_2662100_0_0_2"/>
<dbReference type="Proteomes" id="UP000008458">
    <property type="component" value="Chromosome"/>
</dbReference>
<evidence type="ECO:0000313" key="1">
    <source>
        <dbReference type="EMBL" id="AEE94482.1"/>
    </source>
</evidence>
<sequence>MTPLPTWGSPLLPPCPQGALALLKSNNPTSPSTPSRRVLRVSLPLEARPGHSPQLQPLNLLSHSCNNIAGTLISS</sequence>
<dbReference type="AlphaFoldDB" id="F4B5Y4"/>
<dbReference type="EMBL" id="CP002535">
    <property type="protein sequence ID" value="AEE94482.1"/>
    <property type="molecule type" value="Genomic_DNA"/>
</dbReference>
<gene>
    <name evidence="1" type="ordered locus">Ahos_1602</name>
</gene>
<keyword evidence="2" id="KW-1185">Reference proteome</keyword>
<protein>
    <submittedName>
        <fullName evidence="1">Uncharacterized protein</fullName>
    </submittedName>
</protein>
<dbReference type="KEGG" id="aho:Ahos_1602"/>